<dbReference type="Pfam" id="PF22946">
    <property type="entry name" value="SPEF2_D5"/>
    <property type="match status" value="1"/>
</dbReference>
<dbReference type="Pfam" id="PF06294">
    <property type="entry name" value="CH_2"/>
    <property type="match status" value="1"/>
</dbReference>
<dbReference type="GO" id="GO:0097225">
    <property type="term" value="C:sperm midpiece"/>
    <property type="evidence" value="ECO:0007669"/>
    <property type="project" value="TreeGrafter"/>
</dbReference>
<dbReference type="SUPFAM" id="SSF52540">
    <property type="entry name" value="P-loop containing nucleoside triphosphate hydrolases"/>
    <property type="match status" value="1"/>
</dbReference>
<protein>
    <submittedName>
        <fullName evidence="3">Sperm flagellar 2</fullName>
    </submittedName>
</protein>
<dbReference type="Gene3D" id="1.10.418.10">
    <property type="entry name" value="Calponin-like domain"/>
    <property type="match status" value="1"/>
</dbReference>
<sequence>MSEILCKWLNKELRLSKSVEPNTISKDFASGYLIGEVLHKYQLQDDFSLFTRNNTSNSKLNNFARIKPTLQLLGVPFDLTTAQALMQEQQGATTRFLYQLYISLEKKKKAGISAAVMEISQPAAAACLHKKENEIYADRLHMVVKRDADLKLEKISQRYEDRTQQWNDKSAMAQLVQQQKQLKVQEEMRMKNIEKLRASRQRQNEVMARIQASIVQVPKPPPNRLLQNLEKRRQQQRHREQQAQCVFSSSSQTLPGDSCTWGSSHGRKVLGGGPEVVLQSNSEYIQRIHQRLEEDAMARQQRDKRRRQFLVEQFKAHEAQEEAKREEQLVKRLTRQTQQERRLEVQLLQIRKQKEVIRENRLFREQQYQQRRERDFQEALEREAALARQAKLDQAEEIRKELEHYNRIAAERAENRYKKHFKSCREILEQIVDLATKVGEYRLFTGNLIPVKMMREWKELLFCGLPQYEPVTEGQQPGFKSSAPIDSVELEKQETLNNQDYDEYTNMVGNWAWPEEAGETKCPPTKNRILGHIILRLRNIAHPPTPDSPSPSFTHFTLKACVLGKQYSGKTTCLARIAEAHGICVLSADILIQEALMAYQNGEEVSHISHNILILVVSYLIKCNQGHFKGPFTSRLSTRAQLGAAAEKELRKCKSVPNELMVDIMVEAIRQIPAYSGWILDGFPMNITQAVLLEKALGGSGDLQGRAVSSRTNLAIEPNATKMPQPPAPVLDVALLLDISDEHVIVRAVQQTCISAPNSIQDPVTITTAGTATSSGGAVVATAFSPRNKTLEKAQIQHSIIAFQDTWSKLEKWFGRKQNILVRVDADVEEEELYKKVESVLQHVMMQRQKGNWSLCESYVSNIKTVMQDLRSERNLIIHHLFNTREEFKHYLSRPDLKQEFVSQWQRDYNSIPEDMRGDDDTRAELHQRLDDLRECLWDICDKRKEENEQERAALMGNRWLEDHTAVLINDYSALMQHAVKARLELVRGCALVTVRSLQRTTEQTFSSLKKWLEAHYLAEMKKYDEYAYVFLRSHPILSLQECTDFYVDGDLRLVASPPPPPRPSAMEKPTNSSLTIAQLEALYQQLCKVAPSGLMSSFDFTNTLQNIISVNMCSRSLPESWISMTESQLMEIISLLTHDAEMLDWHRFLLSAALPWPIPSLTQLLSVLRRFQGLDTHSSGYINEQQYLQTELWFPSETVQPVPEDPSEPLPYDRLANLRKFFFQLFADHSVSPPRLEYVSMLQYFSAHPDSAQGFVRALSVVVGQHLKHSSTTHLPFSSVCEAGTPELEGEHTEGDGEETACGSSSLLGEQGVSIPNLVRIFGELGYRPEEHIPFSVLSQHPFIQGLVDSSTYYKLIVKPYHNLFSTDALC</sequence>
<reference evidence="3" key="1">
    <citation type="submission" date="2019-06" db="EMBL/GenBank/DDBJ databases">
        <authorList>
            <consortium name="Wellcome Sanger Institute Data Sharing"/>
        </authorList>
    </citation>
    <scope>NUCLEOTIDE SEQUENCE [LARGE SCALE GENOMIC DNA]</scope>
</reference>
<dbReference type="InterPro" id="IPR056199">
    <property type="entry name" value="SPEF2_C"/>
</dbReference>
<dbReference type="InterPro" id="IPR054517">
    <property type="entry name" value="SPEF2_D5"/>
</dbReference>
<gene>
    <name evidence="3" type="primary">spef2</name>
</gene>
<feature type="domain" description="Calponin-homology (CH)" evidence="2">
    <location>
        <begin position="1"/>
        <end position="105"/>
    </location>
</feature>
<dbReference type="InterPro" id="IPR027417">
    <property type="entry name" value="P-loop_NTPase"/>
</dbReference>
<dbReference type="GO" id="GO:0002177">
    <property type="term" value="C:manchette"/>
    <property type="evidence" value="ECO:0007669"/>
    <property type="project" value="TreeGrafter"/>
</dbReference>
<dbReference type="InterPro" id="IPR036872">
    <property type="entry name" value="CH_dom_sf"/>
</dbReference>
<feature type="coiled-coil region" evidence="1">
    <location>
        <begin position="316"/>
        <end position="343"/>
    </location>
</feature>
<dbReference type="PANTHER" id="PTHR14919:SF0">
    <property type="entry name" value="SPERM FLAGELLAR PROTEIN 2"/>
    <property type="match status" value="1"/>
</dbReference>
<keyword evidence="1" id="KW-0175">Coiled coil</keyword>
<dbReference type="PANTHER" id="PTHR14919">
    <property type="entry name" value="KPL2-RELATED"/>
    <property type="match status" value="1"/>
</dbReference>
<evidence type="ECO:0000256" key="1">
    <source>
        <dbReference type="SAM" id="Coils"/>
    </source>
</evidence>
<name>A0A668A6P5_9TELE</name>
<organism evidence="3 4">
    <name type="scientific">Myripristis murdjan</name>
    <name type="common">pinecone soldierfish</name>
    <dbReference type="NCBI Taxonomy" id="586833"/>
    <lineage>
        <taxon>Eukaryota</taxon>
        <taxon>Metazoa</taxon>
        <taxon>Chordata</taxon>
        <taxon>Craniata</taxon>
        <taxon>Vertebrata</taxon>
        <taxon>Euteleostomi</taxon>
        <taxon>Actinopterygii</taxon>
        <taxon>Neopterygii</taxon>
        <taxon>Teleostei</taxon>
        <taxon>Neoteleostei</taxon>
        <taxon>Acanthomorphata</taxon>
        <taxon>Holocentriformes</taxon>
        <taxon>Holocentridae</taxon>
        <taxon>Myripristis</taxon>
    </lineage>
</organism>
<dbReference type="InterPro" id="IPR010441">
    <property type="entry name" value="CH_2"/>
</dbReference>
<dbReference type="Gene3D" id="3.40.50.300">
    <property type="entry name" value="P-loop containing nucleotide triphosphate hydrolases"/>
    <property type="match status" value="1"/>
</dbReference>
<dbReference type="PROSITE" id="PS50021">
    <property type="entry name" value="CH"/>
    <property type="match status" value="1"/>
</dbReference>
<dbReference type="InParanoid" id="A0A668A6P5"/>
<accession>A0A668A6P5</accession>
<dbReference type="Proteomes" id="UP000472263">
    <property type="component" value="Chromosome 9"/>
</dbReference>
<dbReference type="Ensembl" id="ENSMMDT00005050000.1">
    <property type="protein sequence ID" value="ENSMMDP00005049042.1"/>
    <property type="gene ID" value="ENSMMDG00005022298.1"/>
</dbReference>
<dbReference type="InterPro" id="IPR052634">
    <property type="entry name" value="Sperm_flagellar-bone_growth"/>
</dbReference>
<evidence type="ECO:0000259" key="2">
    <source>
        <dbReference type="PROSITE" id="PS50021"/>
    </source>
</evidence>
<proteinExistence type="predicted"/>
<dbReference type="GeneTree" id="ENSGT00390000008160"/>
<dbReference type="Pfam" id="PF00406">
    <property type="entry name" value="ADK"/>
    <property type="match status" value="1"/>
</dbReference>
<feature type="coiled-coil region" evidence="1">
    <location>
        <begin position="176"/>
        <end position="246"/>
    </location>
</feature>
<reference evidence="3" key="3">
    <citation type="submission" date="2025-09" db="UniProtKB">
        <authorList>
            <consortium name="Ensembl"/>
        </authorList>
    </citation>
    <scope>IDENTIFICATION</scope>
</reference>
<dbReference type="Pfam" id="PF24082">
    <property type="entry name" value="SPEF2_C"/>
    <property type="match status" value="1"/>
</dbReference>
<dbReference type="InterPro" id="IPR001715">
    <property type="entry name" value="CH_dom"/>
</dbReference>
<evidence type="ECO:0000313" key="3">
    <source>
        <dbReference type="Ensembl" id="ENSMMDP00005049042.1"/>
    </source>
</evidence>
<dbReference type="GO" id="GO:0005737">
    <property type="term" value="C:cytoplasm"/>
    <property type="evidence" value="ECO:0007669"/>
    <property type="project" value="UniProtKB-ARBA"/>
</dbReference>
<evidence type="ECO:0000313" key="4">
    <source>
        <dbReference type="Proteomes" id="UP000472263"/>
    </source>
</evidence>
<dbReference type="GO" id="GO:0007288">
    <property type="term" value="P:sperm axoneme assembly"/>
    <property type="evidence" value="ECO:0007669"/>
    <property type="project" value="TreeGrafter"/>
</dbReference>
<reference evidence="3" key="2">
    <citation type="submission" date="2025-08" db="UniProtKB">
        <authorList>
            <consortium name="Ensembl"/>
        </authorList>
    </citation>
    <scope>IDENTIFICATION</scope>
</reference>
<keyword evidence="4" id="KW-1185">Reference proteome</keyword>